<evidence type="ECO:0000256" key="6">
    <source>
        <dbReference type="ARBA" id="ARBA00022553"/>
    </source>
</evidence>
<feature type="compositionally biased region" description="Polar residues" evidence="18">
    <location>
        <begin position="91"/>
        <end position="101"/>
    </location>
</feature>
<keyword evidence="9" id="KW-1090">Inhibition of host innate immune response by virus</keyword>
<evidence type="ECO:0000256" key="2">
    <source>
        <dbReference type="ARBA" id="ARBA00004192"/>
    </source>
</evidence>
<evidence type="ECO:0000256" key="3">
    <source>
        <dbReference type="ARBA" id="ARBA00007672"/>
    </source>
</evidence>
<keyword evidence="16" id="KW-0899">Viral immunoevasion</keyword>
<sequence length="148" mass="17200">MSKMLPSNSGQARMQHSSHSQSHCSHQTPQVRRRGPKKRTIRRRRIDLNCGCSYYMHINCTNHGFTHRGYHHCSSGTEWRFYLADNKSPTFQDNRPPVQTLQQQPRHNINPNPIQPQPQEGIGDSQMFSQLQGLDEITDEDWSFLNSL</sequence>
<keyword evidence="14 17" id="KW-0010">Activator</keyword>
<evidence type="ECO:0000256" key="15">
    <source>
        <dbReference type="ARBA" id="ARBA00023200"/>
    </source>
</evidence>
<feature type="compositionally biased region" description="Polar residues" evidence="18">
    <location>
        <begin position="1"/>
        <end position="14"/>
    </location>
</feature>
<dbReference type="Pfam" id="PF01440">
    <property type="entry name" value="Gemini_AL2"/>
    <property type="match status" value="1"/>
</dbReference>
<feature type="compositionally biased region" description="Low complexity" evidence="18">
    <location>
        <begin position="102"/>
        <end position="112"/>
    </location>
</feature>
<dbReference type="GO" id="GO:0052170">
    <property type="term" value="P:symbiont-mediated suppression of host innate immune response"/>
    <property type="evidence" value="ECO:0007669"/>
    <property type="project" value="UniProtKB-KW"/>
</dbReference>
<dbReference type="EMBL" id="KT878826">
    <property type="protein sequence ID" value="AMP46451.1"/>
    <property type="molecule type" value="Genomic_DNA"/>
</dbReference>
<evidence type="ECO:0000256" key="13">
    <source>
        <dbReference type="ARBA" id="ARBA00023125"/>
    </source>
</evidence>
<dbReference type="GO" id="GO:0030430">
    <property type="term" value="C:host cell cytoplasm"/>
    <property type="evidence" value="ECO:0007669"/>
    <property type="project" value="UniProtKB-SubCell"/>
</dbReference>
<dbReference type="GO" id="GO:0019028">
    <property type="term" value="C:viral capsid"/>
    <property type="evidence" value="ECO:0007669"/>
    <property type="project" value="InterPro"/>
</dbReference>
<reference evidence="19" key="1">
    <citation type="journal article" date="2017" name="Arch. Virol.">
        <title>Deinbollia mosaic virus: a novel begomovirus infecting the sapindaceous weed Deinbollia borbonica in Kenya and Tanzania.</title>
        <authorList>
            <person name="Kyallo M."/>
            <person name="Sseruwagi P."/>
            <person name="Skilton R.A."/>
            <person name="Ochwo-Ssemakula M."/>
            <person name="Wasswa P."/>
            <person name="Ndunguru J."/>
        </authorList>
    </citation>
    <scope>NUCLEOTIDE SEQUENCE</scope>
    <source>
        <strain evidence="19">DB_T2A</strain>
    </source>
</reference>
<comment type="subcellular location">
    <subcellularLocation>
        <location evidence="2 17">Host cytoplasm</location>
    </subcellularLocation>
    <subcellularLocation>
        <location evidence="1 17">Host nucleus</location>
    </subcellularLocation>
</comment>
<feature type="region of interest" description="Disordered" evidence="18">
    <location>
        <begin position="91"/>
        <end position="124"/>
    </location>
</feature>
<comment type="similarity">
    <text evidence="3 17">Belongs to the geminiviridae transcriptional activator protein family.</text>
</comment>
<evidence type="ECO:0000256" key="9">
    <source>
        <dbReference type="ARBA" id="ARBA00022632"/>
    </source>
</evidence>
<dbReference type="GO" id="GO:0005198">
    <property type="term" value="F:structural molecule activity"/>
    <property type="evidence" value="ECO:0007669"/>
    <property type="project" value="InterPro"/>
</dbReference>
<evidence type="ECO:0000256" key="17">
    <source>
        <dbReference type="RuleBase" id="RU363028"/>
    </source>
</evidence>
<evidence type="ECO:0000256" key="11">
    <source>
        <dbReference type="ARBA" id="ARBA00022771"/>
    </source>
</evidence>
<accession>A0A142C6K0</accession>
<feature type="compositionally biased region" description="Low complexity" evidence="18">
    <location>
        <begin position="15"/>
        <end position="27"/>
    </location>
</feature>
<evidence type="ECO:0000256" key="16">
    <source>
        <dbReference type="ARBA" id="ARBA00023280"/>
    </source>
</evidence>
<comment type="function">
    <text evidence="17">Strong activator of the late viral genes promoters. Acts as a suppressor of RNA-mediated gene silencing, also known as post-transcriptional gene silencing (PTGS), a mechanism of plant viral defense that limits the accumulation of viral RNAs. Also suppresses the host basal defense by interacting with and inhibiting SNF1 kinase, a key regulator of cell metabolism implicated in innate antiviral defense. Determines pathogenicity.</text>
</comment>
<protein>
    <recommendedName>
        <fullName evidence="4 17">Transcriptional activator protein</fullName>
        <shortName evidence="17">TrAP</shortName>
    </recommendedName>
</protein>
<organism evidence="19">
    <name type="scientific">Deinbollia mosaic virus</name>
    <dbReference type="NCBI Taxonomy" id="1812308"/>
    <lineage>
        <taxon>Viruses</taxon>
        <taxon>Monodnaviria</taxon>
        <taxon>Shotokuvirae</taxon>
        <taxon>Cressdnaviricota</taxon>
        <taxon>Repensiviricetes</taxon>
        <taxon>Geplafuvirales</taxon>
        <taxon>Geminiviridae</taxon>
        <taxon>Begomovirus</taxon>
        <taxon>Begomovirus deinbolliae</taxon>
    </lineage>
</organism>
<keyword evidence="11 17" id="KW-0863">Zinc-finger</keyword>
<keyword evidence="7 17" id="KW-1048">Host nucleus</keyword>
<proteinExistence type="inferred from homology"/>
<evidence type="ECO:0000256" key="4">
    <source>
        <dbReference type="ARBA" id="ARBA00014388"/>
    </source>
</evidence>
<keyword evidence="10 17" id="KW-0479">Metal-binding</keyword>
<evidence type="ECO:0000256" key="18">
    <source>
        <dbReference type="SAM" id="MobiDB-lite"/>
    </source>
</evidence>
<keyword evidence="5 17" id="KW-0941">Suppressor of RNA silencing</keyword>
<keyword evidence="6" id="KW-0597">Phosphoprotein</keyword>
<evidence type="ECO:0000256" key="8">
    <source>
        <dbReference type="ARBA" id="ARBA00022581"/>
    </source>
</evidence>
<feature type="region of interest" description="Disordered" evidence="18">
    <location>
        <begin position="1"/>
        <end position="39"/>
    </location>
</feature>
<comment type="subunit">
    <text evidence="17">Monomer. Homodimer. Homooligomer. Self-interaction correlates with nuclear localization and efficient activation of transcription.</text>
</comment>
<evidence type="ECO:0000256" key="1">
    <source>
        <dbReference type="ARBA" id="ARBA00004147"/>
    </source>
</evidence>
<keyword evidence="13 17" id="KW-0238">DNA-binding</keyword>
<dbReference type="InterPro" id="IPR000942">
    <property type="entry name" value="Gemini_AL2"/>
</dbReference>
<evidence type="ECO:0000313" key="19">
    <source>
        <dbReference type="EMBL" id="AMP46451.1"/>
    </source>
</evidence>
<dbReference type="GO" id="GO:0003677">
    <property type="term" value="F:DNA binding"/>
    <property type="evidence" value="ECO:0007669"/>
    <property type="project" value="UniProtKB-KW"/>
</dbReference>
<keyword evidence="15 17" id="KW-1035">Host cytoplasm</keyword>
<comment type="domain">
    <text evidence="17">The zinc finger and the transactivation region are involved in PTGS suppression.</text>
</comment>
<keyword evidence="12 17" id="KW-0862">Zinc</keyword>
<evidence type="ECO:0000256" key="7">
    <source>
        <dbReference type="ARBA" id="ARBA00022562"/>
    </source>
</evidence>
<dbReference type="GO" id="GO:0008270">
    <property type="term" value="F:zinc ion binding"/>
    <property type="evidence" value="ECO:0007669"/>
    <property type="project" value="UniProtKB-KW"/>
</dbReference>
<dbReference type="PRINTS" id="PR00230">
    <property type="entry name" value="GEMCOATAL2"/>
</dbReference>
<evidence type="ECO:0000256" key="5">
    <source>
        <dbReference type="ARBA" id="ARBA00022463"/>
    </source>
</evidence>
<evidence type="ECO:0000256" key="12">
    <source>
        <dbReference type="ARBA" id="ARBA00022833"/>
    </source>
</evidence>
<gene>
    <name evidence="19" type="primary">AC2</name>
</gene>
<keyword evidence="8 17" id="KW-0945">Host-virus interaction</keyword>
<evidence type="ECO:0000256" key="14">
    <source>
        <dbReference type="ARBA" id="ARBA00023159"/>
    </source>
</evidence>
<evidence type="ECO:0000256" key="10">
    <source>
        <dbReference type="ARBA" id="ARBA00022723"/>
    </source>
</evidence>
<dbReference type="GO" id="GO:0042025">
    <property type="term" value="C:host cell nucleus"/>
    <property type="evidence" value="ECO:0007669"/>
    <property type="project" value="UniProtKB-SubCell"/>
</dbReference>
<name>A0A142C6K0_9GEMI</name>